<proteinExistence type="predicted"/>
<dbReference type="AlphaFoldDB" id="A0A9R1TV20"/>
<gene>
    <name evidence="3" type="primary">LOC105263156</name>
</gene>
<organism evidence="2 3">
    <name type="scientific">Fopius arisanus</name>
    <dbReference type="NCBI Taxonomy" id="64838"/>
    <lineage>
        <taxon>Eukaryota</taxon>
        <taxon>Metazoa</taxon>
        <taxon>Ecdysozoa</taxon>
        <taxon>Arthropoda</taxon>
        <taxon>Hexapoda</taxon>
        <taxon>Insecta</taxon>
        <taxon>Pterygota</taxon>
        <taxon>Neoptera</taxon>
        <taxon>Endopterygota</taxon>
        <taxon>Hymenoptera</taxon>
        <taxon>Apocrita</taxon>
        <taxon>Ichneumonoidea</taxon>
        <taxon>Braconidae</taxon>
        <taxon>Opiinae</taxon>
        <taxon>Fopius</taxon>
    </lineage>
</organism>
<name>A0A9R1TV20_9HYME</name>
<dbReference type="RefSeq" id="XP_011297488.1">
    <property type="nucleotide sequence ID" value="XM_011299186.1"/>
</dbReference>
<dbReference type="KEGG" id="fas:105263156"/>
<feature type="region of interest" description="Disordered" evidence="1">
    <location>
        <begin position="1"/>
        <end position="29"/>
    </location>
</feature>
<feature type="compositionally biased region" description="Polar residues" evidence="1">
    <location>
        <begin position="1"/>
        <end position="18"/>
    </location>
</feature>
<sequence length="77" mass="8873">MIPELQNASQATESTLTGQDVEDKTRIGPEEDVATITAWKRYQKFVEMVESRGIEYNKKSTLEAMFRGNDLIYTNQR</sequence>
<evidence type="ECO:0000313" key="3">
    <source>
        <dbReference type="RefSeq" id="XP_011297488.1"/>
    </source>
</evidence>
<accession>A0A9R1TV20</accession>
<dbReference type="Proteomes" id="UP000694866">
    <property type="component" value="Unplaced"/>
</dbReference>
<reference evidence="3" key="1">
    <citation type="submission" date="2025-08" db="UniProtKB">
        <authorList>
            <consortium name="RefSeq"/>
        </authorList>
    </citation>
    <scope>IDENTIFICATION</scope>
    <source>
        <strain evidence="3">USDA-PBARC FA_bdor</strain>
        <tissue evidence="3">Whole organism</tissue>
    </source>
</reference>
<dbReference type="GeneID" id="105263156"/>
<keyword evidence="2" id="KW-1185">Reference proteome</keyword>
<dbReference type="OrthoDB" id="7574463at2759"/>
<evidence type="ECO:0000256" key="1">
    <source>
        <dbReference type="SAM" id="MobiDB-lite"/>
    </source>
</evidence>
<evidence type="ECO:0000313" key="2">
    <source>
        <dbReference type="Proteomes" id="UP000694866"/>
    </source>
</evidence>
<protein>
    <submittedName>
        <fullName evidence="3">Uncharacterized protein</fullName>
    </submittedName>
</protein>